<evidence type="ECO:0000313" key="3">
    <source>
        <dbReference type="Proteomes" id="UP001596171"/>
    </source>
</evidence>
<comment type="caution">
    <text evidence="2">The sequence shown here is derived from an EMBL/GenBank/DDBJ whole genome shotgun (WGS) entry which is preliminary data.</text>
</comment>
<keyword evidence="1" id="KW-0812">Transmembrane</keyword>
<protein>
    <submittedName>
        <fullName evidence="2">Cell surface protein</fullName>
    </submittedName>
</protein>
<keyword evidence="1" id="KW-1133">Transmembrane helix</keyword>
<dbReference type="Proteomes" id="UP001596171">
    <property type="component" value="Unassembled WGS sequence"/>
</dbReference>
<organism evidence="2 3">
    <name type="scientific">Lactiplantibacillus nangangensis</name>
    <dbReference type="NCBI Taxonomy" id="2559917"/>
    <lineage>
        <taxon>Bacteria</taxon>
        <taxon>Bacillati</taxon>
        <taxon>Bacillota</taxon>
        <taxon>Bacilli</taxon>
        <taxon>Lactobacillales</taxon>
        <taxon>Lactobacillaceae</taxon>
        <taxon>Lactiplantibacillus</taxon>
    </lineage>
</organism>
<sequence length="93" mass="10089">MHWKTGFAGLTAIVSGRPLVAGADVQQGTYDVTVTASNTAGGVLNRGPLADLLPQMNEIQQWTLFGIGLLIVSLLGLLIKLWWQSRQQIKEQS</sequence>
<dbReference type="EMBL" id="JBHSSE010000003">
    <property type="protein sequence ID" value="MFC6200601.1"/>
    <property type="molecule type" value="Genomic_DNA"/>
</dbReference>
<proteinExistence type="predicted"/>
<evidence type="ECO:0000313" key="2">
    <source>
        <dbReference type="EMBL" id="MFC6200601.1"/>
    </source>
</evidence>
<dbReference type="RefSeq" id="WP_137614909.1">
    <property type="nucleotide sequence ID" value="NZ_BJDI01000001.1"/>
</dbReference>
<keyword evidence="1" id="KW-0472">Membrane</keyword>
<reference evidence="3" key="1">
    <citation type="journal article" date="2019" name="Int. J. Syst. Evol. Microbiol.">
        <title>The Global Catalogue of Microorganisms (GCM) 10K type strain sequencing project: providing services to taxonomists for standard genome sequencing and annotation.</title>
        <authorList>
            <consortium name="The Broad Institute Genomics Platform"/>
            <consortium name="The Broad Institute Genome Sequencing Center for Infectious Disease"/>
            <person name="Wu L."/>
            <person name="Ma J."/>
        </authorList>
    </citation>
    <scope>NUCLEOTIDE SEQUENCE [LARGE SCALE GENOMIC DNA]</scope>
    <source>
        <strain evidence="3">CCM 8930</strain>
    </source>
</reference>
<name>A0ABW1SHA5_9LACO</name>
<keyword evidence="3" id="KW-1185">Reference proteome</keyword>
<gene>
    <name evidence="2" type="ORF">ACFP1L_01665</name>
</gene>
<feature type="transmembrane region" description="Helical" evidence="1">
    <location>
        <begin position="62"/>
        <end position="83"/>
    </location>
</feature>
<evidence type="ECO:0000256" key="1">
    <source>
        <dbReference type="SAM" id="Phobius"/>
    </source>
</evidence>
<accession>A0ABW1SHA5</accession>